<keyword evidence="1" id="KW-1133">Transmembrane helix</keyword>
<reference evidence="4" key="1">
    <citation type="journal article" date="2019" name="Int. J. Syst. Evol. Microbiol.">
        <title>The Global Catalogue of Microorganisms (GCM) 10K type strain sequencing project: providing services to taxonomists for standard genome sequencing and annotation.</title>
        <authorList>
            <consortium name="The Broad Institute Genomics Platform"/>
            <consortium name="The Broad Institute Genome Sequencing Center for Infectious Disease"/>
            <person name="Wu L."/>
            <person name="Ma J."/>
        </authorList>
    </citation>
    <scope>NUCLEOTIDE SEQUENCE [LARGE SCALE GENOMIC DNA]</scope>
    <source>
        <strain evidence="4">JCM 32105</strain>
    </source>
</reference>
<evidence type="ECO:0000256" key="1">
    <source>
        <dbReference type="SAM" id="Phobius"/>
    </source>
</evidence>
<feature type="transmembrane region" description="Helical" evidence="1">
    <location>
        <begin position="329"/>
        <end position="353"/>
    </location>
</feature>
<organism evidence="3 4">
    <name type="scientific">Nemorincola caseinilytica</name>
    <dbReference type="NCBI Taxonomy" id="2054315"/>
    <lineage>
        <taxon>Bacteria</taxon>
        <taxon>Pseudomonadati</taxon>
        <taxon>Bacteroidota</taxon>
        <taxon>Chitinophagia</taxon>
        <taxon>Chitinophagales</taxon>
        <taxon>Chitinophagaceae</taxon>
        <taxon>Nemorincola</taxon>
    </lineage>
</organism>
<feature type="transmembrane region" description="Helical" evidence="1">
    <location>
        <begin position="373"/>
        <end position="393"/>
    </location>
</feature>
<keyword evidence="1" id="KW-0812">Transmembrane</keyword>
<feature type="transmembrane region" description="Helical" evidence="1">
    <location>
        <begin position="197"/>
        <end position="213"/>
    </location>
</feature>
<evidence type="ECO:0000259" key="2">
    <source>
        <dbReference type="Pfam" id="PF19830"/>
    </source>
</evidence>
<comment type="caution">
    <text evidence="3">The sequence shown here is derived from an EMBL/GenBank/DDBJ whole genome shotgun (WGS) entry which is preliminary data.</text>
</comment>
<evidence type="ECO:0000313" key="4">
    <source>
        <dbReference type="Proteomes" id="UP001500067"/>
    </source>
</evidence>
<feature type="transmembrane region" description="Helical" evidence="1">
    <location>
        <begin position="297"/>
        <end position="317"/>
    </location>
</feature>
<feature type="transmembrane region" description="Helical" evidence="1">
    <location>
        <begin position="128"/>
        <end position="145"/>
    </location>
</feature>
<dbReference type="EMBL" id="BAABFA010000017">
    <property type="protein sequence ID" value="GAA4467634.1"/>
    <property type="molecule type" value="Genomic_DNA"/>
</dbReference>
<feature type="transmembrane region" description="Helical" evidence="1">
    <location>
        <begin position="225"/>
        <end position="243"/>
    </location>
</feature>
<feature type="transmembrane region" description="Helical" evidence="1">
    <location>
        <begin position="94"/>
        <end position="116"/>
    </location>
</feature>
<gene>
    <name evidence="3" type="ORF">GCM10023093_23850</name>
</gene>
<feature type="domain" description="DUF6311" evidence="2">
    <location>
        <begin position="16"/>
        <end position="405"/>
    </location>
</feature>
<protein>
    <recommendedName>
        <fullName evidence="2">DUF6311 domain-containing protein</fullName>
    </recommendedName>
</protein>
<feature type="transmembrane region" description="Helical" evidence="1">
    <location>
        <begin position="151"/>
        <end position="168"/>
    </location>
</feature>
<dbReference type="Proteomes" id="UP001500067">
    <property type="component" value="Unassembled WGS sequence"/>
</dbReference>
<feature type="transmembrane region" description="Helical" evidence="1">
    <location>
        <begin position="175"/>
        <end position="191"/>
    </location>
</feature>
<proteinExistence type="predicted"/>
<name>A0ABP8NL72_9BACT</name>
<evidence type="ECO:0000313" key="3">
    <source>
        <dbReference type="EMBL" id="GAA4467634.1"/>
    </source>
</evidence>
<dbReference type="Pfam" id="PF19830">
    <property type="entry name" value="DUF6311"/>
    <property type="match status" value="1"/>
</dbReference>
<keyword evidence="1" id="KW-0472">Membrane</keyword>
<feature type="transmembrane region" description="Helical" evidence="1">
    <location>
        <begin position="405"/>
        <end position="421"/>
    </location>
</feature>
<accession>A0ABP8NL72</accession>
<dbReference type="InterPro" id="IPR046278">
    <property type="entry name" value="DUF6311"/>
</dbReference>
<dbReference type="RefSeq" id="WP_345083491.1">
    <property type="nucleotide sequence ID" value="NZ_BAABFA010000017.1"/>
</dbReference>
<keyword evidence="4" id="KW-1185">Reference proteome</keyword>
<sequence length="766" mass="86125">MNRTHRNLWLAATVLLAVALTVLGFSYLVTEPWRMIGDIGGDGAKNNLTYLYHSAYGKGLWFRGMNYPYGEHIVFTDGIPVLSVLFAAMGNVDFPTALAVLWWLFGLGYVLSAVYLYKVLVRLTDVPLFSMVVAMLIAFLAPQFICIRGHYALAFTCIIPMFFYWTYMYHHTARYRYCVYMLVLGIISAFLHPYYAGMLLVWSAIYGVGYIIFTKGPRGQKIRHAATILAVGGATAVVVMLALKLTDPITDRPGQPYDPLESYTHLHQAISSYYSPFWHYAVDHGIVPGASDGGEGFSYIGLVPIAVLLVAVVLAVYRRVGKKGQDISTGMGPLWLFVALAALVFSMGIPFVWNMQWLKDLLPVFRQFRALGRFAWIFYYVITVYAAVVMYGWFARLKQADKRPLAWGLLLLAMSIWAYEVKGYMRTSRKWAEDAAYYYDVIVMKHEQNWENFLKEHDLRKDDFQAILLLKFFHVGTEKIWVGDPGWLITMGSRAALQLQLPIIDVMMSRSSWSQAQKQVKIVAGPYADKPMLRDLPNDKPFLLMKLNDDVLSPDDSYLLEASEYVADFSSCKIYKCFPARIRANDARHAAAIDSLLLYMQSVDTCVGAGTFTALHYDDGANTYGMAGSGGMQRIGGRDSVVATMSVPAAADSVLYEYSCWFLLDRNNCRSPEVRLELLDGAGNILAVKKAACNESVDSDDMWFRGSKYFYIPAACRQVRCRLINEPMPAYLAMDEMLLRPAAAVVVSRTRNGGVMVNGHLFKKGK</sequence>